<keyword evidence="1" id="KW-0472">Membrane</keyword>
<keyword evidence="3" id="KW-1185">Reference proteome</keyword>
<dbReference type="Proteomes" id="UP001237011">
    <property type="component" value="Chromosome"/>
</dbReference>
<feature type="transmembrane region" description="Helical" evidence="1">
    <location>
        <begin position="251"/>
        <end position="273"/>
    </location>
</feature>
<dbReference type="EMBL" id="CP132191">
    <property type="protein sequence ID" value="WLP85209.1"/>
    <property type="molecule type" value="Genomic_DNA"/>
</dbReference>
<name>A0ABY9H9E2_9MOLU</name>
<keyword evidence="1" id="KW-0812">Transmembrane</keyword>
<dbReference type="NCBIfam" id="NF045889">
    <property type="entry name" value="ICE_Mbov_0396_TM"/>
    <property type="match status" value="1"/>
</dbReference>
<feature type="transmembrane region" description="Helical" evidence="1">
    <location>
        <begin position="62"/>
        <end position="86"/>
    </location>
</feature>
<feature type="transmembrane region" description="Helical" evidence="1">
    <location>
        <begin position="7"/>
        <end position="25"/>
    </location>
</feature>
<protein>
    <submittedName>
        <fullName evidence="2">Uncharacterized protein</fullName>
    </submittedName>
</protein>
<dbReference type="NCBIfam" id="NF045848">
    <property type="entry name" value="MMCAP2_0566_fam"/>
    <property type="match status" value="1"/>
</dbReference>
<accession>A0ABY9H9E2</accession>
<keyword evidence="1" id="KW-1133">Transmembrane helix</keyword>
<proteinExistence type="predicted"/>
<feature type="transmembrane region" description="Helical" evidence="1">
    <location>
        <begin position="285"/>
        <end position="305"/>
    </location>
</feature>
<feature type="transmembrane region" description="Helical" evidence="1">
    <location>
        <begin position="222"/>
        <end position="239"/>
    </location>
</feature>
<evidence type="ECO:0000313" key="3">
    <source>
        <dbReference type="Proteomes" id="UP001237011"/>
    </source>
</evidence>
<evidence type="ECO:0000313" key="2">
    <source>
        <dbReference type="EMBL" id="WLP85209.1"/>
    </source>
</evidence>
<organism evidence="2 3">
    <name type="scientific">Mycoplasma seminis</name>
    <dbReference type="NCBI Taxonomy" id="512749"/>
    <lineage>
        <taxon>Bacteria</taxon>
        <taxon>Bacillati</taxon>
        <taxon>Mycoplasmatota</taxon>
        <taxon>Mollicutes</taxon>
        <taxon>Mycoplasmataceae</taxon>
        <taxon>Mycoplasma</taxon>
    </lineage>
</organism>
<dbReference type="RefSeq" id="WP_305937646.1">
    <property type="nucleotide sequence ID" value="NZ_CP132191.1"/>
</dbReference>
<evidence type="ECO:0000256" key="1">
    <source>
        <dbReference type="SAM" id="Phobius"/>
    </source>
</evidence>
<sequence length="513" mass="56845">MFGGLYYGVYSAFSTILVGLPLKLITVIVQAYQLIAIDLPQYILFGVRISDGISGAEVPLMFVRFVIVSLVMWVFMVMLSVVRMHYAKMDGSDNYVRIALKRSAVGTLYLIGIPVILFVANMLIALVVGVILGNGGNSTLSDTIWSSLYDKRELQGRISMEDWNSWSSLNTSSQYTIPRDFYDKLNWGEGVQVIITGAMIALGTIYCLVLGIMLVVGKVLQMFWLFMISPFVVSASIMDDGKRIKIWRTQYIGKQLSILAFFVGIQIYVQFVARAGSYINALDDVGFLLKILLSVALYVGGALAMQNFGAEVSSFIGESASIKEGMQDMKSVITGGRMLGKMGGLALAGAGASVALGKKAGDIGRFGLGANGKQLALDRKQAIAKFKKGEITRSQMHSQIRDAKVKAFENKQANKQAKQYYKDNTKFKDRINPFSKEHKALRDAKRANMGYTTKSQRDASKENATRILSEKRNQGRLNIGDAFKKWVKPKQDKKDAKAFNKKYKDYFGDKDGK</sequence>
<gene>
    <name evidence="2" type="ORF">Q8852_02715</name>
</gene>
<feature type="transmembrane region" description="Helical" evidence="1">
    <location>
        <begin position="106"/>
        <end position="132"/>
    </location>
</feature>
<reference evidence="2" key="1">
    <citation type="submission" date="2023-08" db="EMBL/GenBank/DDBJ databases">
        <title>Complete genome sequence of Mycoplasma seminis 2200.</title>
        <authorList>
            <person name="Spergser J."/>
        </authorList>
    </citation>
    <scope>NUCLEOTIDE SEQUENCE [LARGE SCALE GENOMIC DNA]</scope>
    <source>
        <strain evidence="2">2200</strain>
    </source>
</reference>
<feature type="transmembrane region" description="Helical" evidence="1">
    <location>
        <begin position="193"/>
        <end position="216"/>
    </location>
</feature>